<gene>
    <name evidence="2" type="ORF">BO71DRAFT_18834</name>
</gene>
<accession>A0A319DN64</accession>
<evidence type="ECO:0000313" key="2">
    <source>
        <dbReference type="EMBL" id="PYH92673.1"/>
    </source>
</evidence>
<dbReference type="AlphaFoldDB" id="A0A319DN64"/>
<proteinExistence type="predicted"/>
<feature type="region of interest" description="Disordered" evidence="1">
    <location>
        <begin position="218"/>
        <end position="241"/>
    </location>
</feature>
<dbReference type="Proteomes" id="UP000247810">
    <property type="component" value="Unassembled WGS sequence"/>
</dbReference>
<organism evidence="2 3">
    <name type="scientific">Aspergillus ellipticus CBS 707.79</name>
    <dbReference type="NCBI Taxonomy" id="1448320"/>
    <lineage>
        <taxon>Eukaryota</taxon>
        <taxon>Fungi</taxon>
        <taxon>Dikarya</taxon>
        <taxon>Ascomycota</taxon>
        <taxon>Pezizomycotina</taxon>
        <taxon>Eurotiomycetes</taxon>
        <taxon>Eurotiomycetidae</taxon>
        <taxon>Eurotiales</taxon>
        <taxon>Aspergillaceae</taxon>
        <taxon>Aspergillus</taxon>
        <taxon>Aspergillus subgen. Circumdati</taxon>
    </lineage>
</organism>
<feature type="region of interest" description="Disordered" evidence="1">
    <location>
        <begin position="1"/>
        <end position="30"/>
    </location>
</feature>
<evidence type="ECO:0000256" key="1">
    <source>
        <dbReference type="SAM" id="MobiDB-lite"/>
    </source>
</evidence>
<dbReference type="EMBL" id="KZ825911">
    <property type="protein sequence ID" value="PYH92673.1"/>
    <property type="molecule type" value="Genomic_DNA"/>
</dbReference>
<dbReference type="VEuPathDB" id="FungiDB:BO71DRAFT_18834"/>
<feature type="compositionally biased region" description="Pro residues" evidence="1">
    <location>
        <begin position="219"/>
        <end position="229"/>
    </location>
</feature>
<evidence type="ECO:0000313" key="3">
    <source>
        <dbReference type="Proteomes" id="UP000247810"/>
    </source>
</evidence>
<keyword evidence="3" id="KW-1185">Reference proteome</keyword>
<sequence length="266" mass="29882">MSDRNPLTWDIFEGPSRRTGSEPFPRYGARQRQQEIIASMKIERERQWARSRSPFSVSDLVPPCRDVSPSNDVYEPLHYLGEKEIDLGAESEVGAQGESKDDDSHVRLIRKYNVSDSYELPSKRDLASSKIFAVNSISNNPLRCNSEAEKKPETKTALTGVFPERNPPTYHCNNVCNPSPLCYPNRGFDVTDKEESTTPLTSRSPVCWERERVRQGWPLPTPIPHPSPVSTPSKISTPRLGLPQDYFSGPHTSLVINPISNTQGGF</sequence>
<protein>
    <submittedName>
        <fullName evidence="2">Uncharacterized protein</fullName>
    </submittedName>
</protein>
<reference evidence="2 3" key="1">
    <citation type="submission" date="2018-02" db="EMBL/GenBank/DDBJ databases">
        <title>The genomes of Aspergillus section Nigri reveals drivers in fungal speciation.</title>
        <authorList>
            <consortium name="DOE Joint Genome Institute"/>
            <person name="Vesth T.C."/>
            <person name="Nybo J."/>
            <person name="Theobald S."/>
            <person name="Brandl J."/>
            <person name="Frisvad J.C."/>
            <person name="Nielsen K.F."/>
            <person name="Lyhne E.K."/>
            <person name="Kogle M.E."/>
            <person name="Kuo A."/>
            <person name="Riley R."/>
            <person name="Clum A."/>
            <person name="Nolan M."/>
            <person name="Lipzen A."/>
            <person name="Salamov A."/>
            <person name="Henrissat B."/>
            <person name="Wiebenga A."/>
            <person name="De vries R.P."/>
            <person name="Grigoriev I.V."/>
            <person name="Mortensen U.H."/>
            <person name="Andersen M.R."/>
            <person name="Baker S.E."/>
        </authorList>
    </citation>
    <scope>NUCLEOTIDE SEQUENCE [LARGE SCALE GENOMIC DNA]</scope>
    <source>
        <strain evidence="2 3">CBS 707.79</strain>
    </source>
</reference>
<name>A0A319DN64_9EURO</name>